<keyword evidence="2" id="KW-0012">Acyltransferase</keyword>
<sequence>MTNIGTYWRGGVLLVFWNTALSGCLALVVAGFAASTHRTVLDSRWMQWMGERSYGLYLWHLPVMYAALMGWPEIKSQIVTSLLIVLGTTALCAELSYRLVERPAMRAARQWSQRFQISSGS</sequence>
<evidence type="ECO:0000313" key="2">
    <source>
        <dbReference type="EMBL" id="TSE34078.1"/>
    </source>
</evidence>
<proteinExistence type="predicted"/>
<keyword evidence="3" id="KW-1185">Reference proteome</keyword>
<dbReference type="Proteomes" id="UP000317763">
    <property type="component" value="Unassembled WGS sequence"/>
</dbReference>
<dbReference type="GO" id="GO:0009103">
    <property type="term" value="P:lipopolysaccharide biosynthetic process"/>
    <property type="evidence" value="ECO:0007669"/>
    <property type="project" value="TreeGrafter"/>
</dbReference>
<reference evidence="2 3" key="1">
    <citation type="submission" date="2019-07" db="EMBL/GenBank/DDBJ databases">
        <title>Tepidimonas taiwanensis I1-1 draft genome.</title>
        <authorList>
            <person name="Da Costa M.S."/>
            <person name="Froufe H.J.C."/>
            <person name="Egas C."/>
            <person name="Albuquerque L."/>
        </authorList>
    </citation>
    <scope>NUCLEOTIDE SEQUENCE [LARGE SCALE GENOMIC DNA]</scope>
    <source>
        <strain evidence="2 3">I1-1</strain>
    </source>
</reference>
<evidence type="ECO:0000313" key="3">
    <source>
        <dbReference type="Proteomes" id="UP000317763"/>
    </source>
</evidence>
<dbReference type="GO" id="GO:0016020">
    <property type="term" value="C:membrane"/>
    <property type="evidence" value="ECO:0007669"/>
    <property type="project" value="TreeGrafter"/>
</dbReference>
<dbReference type="EMBL" id="VJOM01000001">
    <property type="protein sequence ID" value="TSE34078.1"/>
    <property type="molecule type" value="Genomic_DNA"/>
</dbReference>
<keyword evidence="2" id="KW-0808">Transferase</keyword>
<dbReference type="GO" id="GO:0016746">
    <property type="term" value="F:acyltransferase activity"/>
    <property type="evidence" value="ECO:0007669"/>
    <property type="project" value="UniProtKB-KW"/>
</dbReference>
<dbReference type="STRING" id="307486.GCA_000807215_00153"/>
<keyword evidence="1" id="KW-0472">Membrane</keyword>
<protein>
    <submittedName>
        <fullName evidence="2">O-acetyltransferase OatA</fullName>
        <ecNumber evidence="2">2.3.1.-</ecNumber>
    </submittedName>
</protein>
<gene>
    <name evidence="2" type="primary">oatA</name>
    <name evidence="2" type="ORF">Ttaiw_00138</name>
</gene>
<dbReference type="PANTHER" id="PTHR23028">
    <property type="entry name" value="ACETYLTRANSFERASE"/>
    <property type="match status" value="1"/>
</dbReference>
<organism evidence="2 3">
    <name type="scientific">Tepidimonas taiwanensis</name>
    <dbReference type="NCBI Taxonomy" id="307486"/>
    <lineage>
        <taxon>Bacteria</taxon>
        <taxon>Pseudomonadati</taxon>
        <taxon>Pseudomonadota</taxon>
        <taxon>Betaproteobacteria</taxon>
        <taxon>Burkholderiales</taxon>
        <taxon>Tepidimonas</taxon>
    </lineage>
</organism>
<accession>A0A554XE11</accession>
<feature type="transmembrane region" description="Helical" evidence="1">
    <location>
        <begin position="78"/>
        <end position="100"/>
    </location>
</feature>
<evidence type="ECO:0000256" key="1">
    <source>
        <dbReference type="SAM" id="Phobius"/>
    </source>
</evidence>
<name>A0A554XE11_9BURK</name>
<keyword evidence="1" id="KW-0812">Transmembrane</keyword>
<comment type="caution">
    <text evidence="2">The sequence shown here is derived from an EMBL/GenBank/DDBJ whole genome shotgun (WGS) entry which is preliminary data.</text>
</comment>
<dbReference type="InterPro" id="IPR050879">
    <property type="entry name" value="Acyltransferase_3"/>
</dbReference>
<dbReference type="PANTHER" id="PTHR23028:SF53">
    <property type="entry name" value="ACYL_TRANSF_3 DOMAIN-CONTAINING PROTEIN"/>
    <property type="match status" value="1"/>
</dbReference>
<dbReference type="EC" id="2.3.1.-" evidence="2"/>
<feature type="transmembrane region" description="Helical" evidence="1">
    <location>
        <begin position="12"/>
        <end position="33"/>
    </location>
</feature>
<dbReference type="AlphaFoldDB" id="A0A554XE11"/>
<keyword evidence="1" id="KW-1133">Transmembrane helix</keyword>